<evidence type="ECO:0000313" key="3">
    <source>
        <dbReference type="EMBL" id="CAB4926610.1"/>
    </source>
</evidence>
<dbReference type="Gene3D" id="3.20.20.100">
    <property type="entry name" value="NADP-dependent oxidoreductase domain"/>
    <property type="match status" value="1"/>
</dbReference>
<dbReference type="EMBL" id="CAFBMR010000102">
    <property type="protein sequence ID" value="CAB4926610.1"/>
    <property type="molecule type" value="Genomic_DNA"/>
</dbReference>
<dbReference type="GO" id="GO:0005829">
    <property type="term" value="C:cytosol"/>
    <property type="evidence" value="ECO:0007669"/>
    <property type="project" value="UniProtKB-ARBA"/>
</dbReference>
<dbReference type="SUPFAM" id="SSF51430">
    <property type="entry name" value="NAD(P)-linked oxidoreductase"/>
    <property type="match status" value="1"/>
</dbReference>
<organism evidence="3">
    <name type="scientific">freshwater metagenome</name>
    <dbReference type="NCBI Taxonomy" id="449393"/>
    <lineage>
        <taxon>unclassified sequences</taxon>
        <taxon>metagenomes</taxon>
        <taxon>ecological metagenomes</taxon>
    </lineage>
</organism>
<dbReference type="FunFam" id="3.20.20.100:FF:000004">
    <property type="entry name" value="Oxidoreductase, aldo/keto reductase"/>
    <property type="match status" value="1"/>
</dbReference>
<dbReference type="CDD" id="cd19081">
    <property type="entry name" value="AKR_AKR9C1"/>
    <property type="match status" value="1"/>
</dbReference>
<dbReference type="PANTHER" id="PTHR43364:SF6">
    <property type="entry name" value="OXIDOREDUCTASE-RELATED"/>
    <property type="match status" value="1"/>
</dbReference>
<accession>A0A6J7I7D1</accession>
<proteinExistence type="predicted"/>
<dbReference type="AlphaFoldDB" id="A0A6J7I7D1"/>
<name>A0A6J7I7D1_9ZZZZ</name>
<reference evidence="3" key="1">
    <citation type="submission" date="2020-05" db="EMBL/GenBank/DDBJ databases">
        <authorList>
            <person name="Chiriac C."/>
            <person name="Salcher M."/>
            <person name="Ghai R."/>
            <person name="Kavagutti S V."/>
        </authorList>
    </citation>
    <scope>NUCLEOTIDE SEQUENCE</scope>
</reference>
<dbReference type="InterPro" id="IPR023210">
    <property type="entry name" value="NADP_OxRdtase_dom"/>
</dbReference>
<dbReference type="Pfam" id="PF00248">
    <property type="entry name" value="Aldo_ket_red"/>
    <property type="match status" value="1"/>
</dbReference>
<sequence>MAHIGTSDLEVFPLCFGGNVLGWTADVPTSEAILDAFTAGGGNFIDTADGYSQWAPGHSGGESETVIGNWMSRHGNRDNLVIATKVGFKTDRSGLRAENIRIACDESLQRLQTDHIDLYYCHFDDPETPLIETLSALAELVQAGKVRYIAASNYSAERLQEALDVSDTHGLPRFVAMQPHYNLLERDVYEGALADICASENISCLPYYSLAAGFLTGKYRTAEAVAGAARESRVNEYLNDRAWRVLAAVDAVAAAHNTSNAAVALAWLRLRPTVVAPIASVTKVAQVADLLASVQLDLAPEDLRMLADASRQ</sequence>
<dbReference type="PANTHER" id="PTHR43364">
    <property type="entry name" value="NADH-SPECIFIC METHYLGLYOXAL REDUCTASE-RELATED"/>
    <property type="match status" value="1"/>
</dbReference>
<dbReference type="InterPro" id="IPR036812">
    <property type="entry name" value="NAD(P)_OxRdtase_dom_sf"/>
</dbReference>
<keyword evidence="1" id="KW-0560">Oxidoreductase</keyword>
<dbReference type="GO" id="GO:0016491">
    <property type="term" value="F:oxidoreductase activity"/>
    <property type="evidence" value="ECO:0007669"/>
    <property type="project" value="UniProtKB-KW"/>
</dbReference>
<evidence type="ECO:0000256" key="1">
    <source>
        <dbReference type="ARBA" id="ARBA00023002"/>
    </source>
</evidence>
<protein>
    <submittedName>
        <fullName evidence="3">Unannotated protein</fullName>
    </submittedName>
</protein>
<dbReference type="PRINTS" id="PR00069">
    <property type="entry name" value="ALDKETRDTASE"/>
</dbReference>
<evidence type="ECO:0000259" key="2">
    <source>
        <dbReference type="Pfam" id="PF00248"/>
    </source>
</evidence>
<feature type="domain" description="NADP-dependent oxidoreductase" evidence="2">
    <location>
        <begin position="13"/>
        <end position="308"/>
    </location>
</feature>
<gene>
    <name evidence="3" type="ORF">UFOPK3610_01712</name>
</gene>
<dbReference type="InterPro" id="IPR050523">
    <property type="entry name" value="AKR_Detox_Biosynth"/>
</dbReference>
<dbReference type="InterPro" id="IPR020471">
    <property type="entry name" value="AKR"/>
</dbReference>